<evidence type="ECO:0000256" key="3">
    <source>
        <dbReference type="SAM" id="SignalP"/>
    </source>
</evidence>
<organism evidence="4 5">
    <name type="scientific">Actinoalloteichus hymeniacidonis</name>
    <dbReference type="NCBI Taxonomy" id="340345"/>
    <lineage>
        <taxon>Bacteria</taxon>
        <taxon>Bacillati</taxon>
        <taxon>Actinomycetota</taxon>
        <taxon>Actinomycetes</taxon>
        <taxon>Pseudonocardiales</taxon>
        <taxon>Pseudonocardiaceae</taxon>
        <taxon>Actinoalloteichus</taxon>
    </lineage>
</organism>
<keyword evidence="2" id="KW-0812">Transmembrane</keyword>
<evidence type="ECO:0000256" key="2">
    <source>
        <dbReference type="SAM" id="Phobius"/>
    </source>
</evidence>
<gene>
    <name evidence="4" type="ORF">TL08_13435</name>
</gene>
<keyword evidence="5" id="KW-1185">Reference proteome</keyword>
<keyword evidence="2" id="KW-0472">Membrane</keyword>
<sequence length="297" mass="29998">MRLVQRVGVIAVATLAALAGTVIGTAPVPAEAQACTASTGVVVVVDFGALGGSAVSRCVPGTPETGYAALQEAGFRLAGTAHDGAGFICRIDGRPGPEQEACDDTPSGDAYWSYWVDEPGGNGWSYSSRGALASYPEVDRIEGWSFGAGDPPGLTGAAARSHFTGAEPPEEGPGAPDADRPGTPDRPSPGDPAAPPEEPRTPDQAQLPDAPNSDQNGDRADVDSSDAPESASQDPSAGQEAESPGSASQDGGQQVAGEAAEETAGGVPWATLIAFAAIWVLGIAAGIAARRRRRRAE</sequence>
<proteinExistence type="predicted"/>
<protein>
    <submittedName>
        <fullName evidence="4">Uncharacterized protein</fullName>
    </submittedName>
</protein>
<evidence type="ECO:0000313" key="4">
    <source>
        <dbReference type="EMBL" id="AOS63501.1"/>
    </source>
</evidence>
<keyword evidence="3" id="KW-0732">Signal</keyword>
<dbReference type="KEGG" id="ahm:TL08_13435"/>
<dbReference type="Proteomes" id="UP000095210">
    <property type="component" value="Chromosome"/>
</dbReference>
<accession>A0AAC9HR90</accession>
<evidence type="ECO:0000313" key="5">
    <source>
        <dbReference type="Proteomes" id="UP000095210"/>
    </source>
</evidence>
<feature type="signal peptide" evidence="3">
    <location>
        <begin position="1"/>
        <end position="19"/>
    </location>
</feature>
<feature type="region of interest" description="Disordered" evidence="1">
    <location>
        <begin position="146"/>
        <end position="263"/>
    </location>
</feature>
<dbReference type="RefSeq" id="WP_069849292.1">
    <property type="nucleotide sequence ID" value="NZ_CP014859.1"/>
</dbReference>
<evidence type="ECO:0000256" key="1">
    <source>
        <dbReference type="SAM" id="MobiDB-lite"/>
    </source>
</evidence>
<dbReference type="EMBL" id="CP014859">
    <property type="protein sequence ID" value="AOS63501.1"/>
    <property type="molecule type" value="Genomic_DNA"/>
</dbReference>
<dbReference type="AlphaFoldDB" id="A0AAC9HR90"/>
<feature type="transmembrane region" description="Helical" evidence="2">
    <location>
        <begin position="269"/>
        <end position="289"/>
    </location>
</feature>
<name>A0AAC9HR90_9PSEU</name>
<reference evidence="5" key="1">
    <citation type="submission" date="2016-03" db="EMBL/GenBank/DDBJ databases">
        <title>Complete genome sequence of the type strain Actinoalloteichus hymeniacidonis DSM 45092.</title>
        <authorList>
            <person name="Schaffert L."/>
            <person name="Albersmeier A."/>
            <person name="Winkler A."/>
            <person name="Kalinowski J."/>
            <person name="Zotchev S."/>
            <person name="Ruckert C."/>
        </authorList>
    </citation>
    <scope>NUCLEOTIDE SEQUENCE [LARGE SCALE GENOMIC DNA]</scope>
    <source>
        <strain evidence="5">HPA177(T) (DSM 45092(T))</strain>
    </source>
</reference>
<feature type="compositionally biased region" description="Pro residues" evidence="1">
    <location>
        <begin position="184"/>
        <end position="196"/>
    </location>
</feature>
<feature type="compositionally biased region" description="Low complexity" evidence="1">
    <location>
        <begin position="251"/>
        <end position="263"/>
    </location>
</feature>
<feature type="chain" id="PRO_5042003829" evidence="3">
    <location>
        <begin position="20"/>
        <end position="297"/>
    </location>
</feature>
<keyword evidence="2" id="KW-1133">Transmembrane helix</keyword>